<keyword evidence="4" id="KW-1185">Reference proteome</keyword>
<name>A0ABQ3QQ16_9ACTN</name>
<dbReference type="Pfam" id="PF08924">
    <property type="entry name" value="Rv2525c_GlyHyd-like"/>
    <property type="match status" value="1"/>
</dbReference>
<reference evidence="3" key="1">
    <citation type="submission" date="2024-05" db="EMBL/GenBank/DDBJ databases">
        <title>Whole genome shotgun sequence of Streptomyces violascens NBRC 12920.</title>
        <authorList>
            <person name="Komaki H."/>
            <person name="Tamura T."/>
        </authorList>
    </citation>
    <scope>NUCLEOTIDE SEQUENCE</scope>
    <source>
        <strain evidence="3">NBRC 12920</strain>
    </source>
</reference>
<proteinExistence type="predicted"/>
<sequence>MAGPGRRSFTRAMRRLKLTLATFAATLLTLAALPAPAAVADEWQDERQEEQAAALAAPPFKGAAFDICNAPSSAAMRAWRSSPYRAVGVYYAGRGRHCPVQRNLNKSWVTQVHRMGWQVLPVFVGSQSPCVYAQNKKGVRIGKQPVKQGRSEGGQAVQAARALGILSGSPLYLDLEAYNVGNASCARTTLDFVRAWNREVRARGYLPGFYSSAGSGVRQMEQARLAGVKDLPAAIWFARWHTGPAIYQEASLHKNAWQHMRIHQYAGDAAESHGGYRLVVDRNQVDAPVARIG</sequence>
<dbReference type="InterPro" id="IPR017853">
    <property type="entry name" value="GH"/>
</dbReference>
<evidence type="ECO:0000313" key="3">
    <source>
        <dbReference type="EMBL" id="GHI39373.1"/>
    </source>
</evidence>
<organism evidence="3 4">
    <name type="scientific">Streptomyces violascens</name>
    <dbReference type="NCBI Taxonomy" id="67381"/>
    <lineage>
        <taxon>Bacteria</taxon>
        <taxon>Bacillati</taxon>
        <taxon>Actinomycetota</taxon>
        <taxon>Actinomycetes</taxon>
        <taxon>Kitasatosporales</taxon>
        <taxon>Streptomycetaceae</taxon>
        <taxon>Streptomyces</taxon>
    </lineage>
</organism>
<comment type="caution">
    <text evidence="3">The sequence shown here is derived from an EMBL/GenBank/DDBJ whole genome shotgun (WGS) entry which is preliminary data.</text>
</comment>
<dbReference type="Proteomes" id="UP001050808">
    <property type="component" value="Unassembled WGS sequence"/>
</dbReference>
<evidence type="ECO:0000256" key="1">
    <source>
        <dbReference type="SAM" id="SignalP"/>
    </source>
</evidence>
<protein>
    <recommendedName>
        <fullName evidence="2">Rv2525c-like glycoside hydrolase-like domain-containing protein</fullName>
    </recommendedName>
</protein>
<dbReference type="SUPFAM" id="SSF51445">
    <property type="entry name" value="(Trans)glycosidases"/>
    <property type="match status" value="1"/>
</dbReference>
<accession>A0ABQ3QQ16</accession>
<gene>
    <name evidence="3" type="ORF">Sviol_37810</name>
</gene>
<dbReference type="InterPro" id="IPR015020">
    <property type="entry name" value="Rv2525c-like_Glyco_Hydro-like"/>
</dbReference>
<feature type="domain" description="Rv2525c-like glycoside hydrolase-like" evidence="2">
    <location>
        <begin position="78"/>
        <end position="285"/>
    </location>
</feature>
<feature type="signal peptide" evidence="1">
    <location>
        <begin position="1"/>
        <end position="37"/>
    </location>
</feature>
<evidence type="ECO:0000313" key="4">
    <source>
        <dbReference type="Proteomes" id="UP001050808"/>
    </source>
</evidence>
<evidence type="ECO:0000259" key="2">
    <source>
        <dbReference type="Pfam" id="PF08924"/>
    </source>
</evidence>
<dbReference type="Gene3D" id="3.20.20.80">
    <property type="entry name" value="Glycosidases"/>
    <property type="match status" value="1"/>
</dbReference>
<keyword evidence="1" id="KW-0732">Signal</keyword>
<feature type="chain" id="PRO_5045671713" description="Rv2525c-like glycoside hydrolase-like domain-containing protein" evidence="1">
    <location>
        <begin position="38"/>
        <end position="293"/>
    </location>
</feature>
<dbReference type="EMBL" id="BNDY01000012">
    <property type="protein sequence ID" value="GHI39373.1"/>
    <property type="molecule type" value="Genomic_DNA"/>
</dbReference>